<dbReference type="InterPro" id="IPR006480">
    <property type="entry name" value="Phage_holin_4_1"/>
</dbReference>
<evidence type="ECO:0000256" key="2">
    <source>
        <dbReference type="ARBA" id="ARBA00022692"/>
    </source>
</evidence>
<evidence type="ECO:0000313" key="7">
    <source>
        <dbReference type="Proteomes" id="UP000464796"/>
    </source>
</evidence>
<dbReference type="Pfam" id="PF05105">
    <property type="entry name" value="Phage_holin_4_1"/>
    <property type="match status" value="1"/>
</dbReference>
<sequence>MLFVRVTTFYIENELLSLLENVGRMGTVKIVSVNSNKTSFEYDIKKGDVDK</sequence>
<evidence type="ECO:0000256" key="1">
    <source>
        <dbReference type="ARBA" id="ARBA00004141"/>
    </source>
</evidence>
<proteinExistence type="inferred from homology"/>
<evidence type="ECO:0000256" key="4">
    <source>
        <dbReference type="ARBA" id="ARBA00023136"/>
    </source>
</evidence>
<keyword evidence="4" id="KW-0472">Membrane</keyword>
<accession>A0ABX6I329</accession>
<evidence type="ECO:0000313" key="6">
    <source>
        <dbReference type="EMBL" id="QHH88441.1"/>
    </source>
</evidence>
<keyword evidence="3" id="KW-1133">Transmembrane helix</keyword>
<comment type="similarity">
    <text evidence="5">Belongs to the bacteriophage holin family. Cp-1 holin subfamily.</text>
</comment>
<dbReference type="RefSeq" id="WP_124878417.1">
    <property type="nucleotide sequence ID" value="NZ_JACYGX010000013.1"/>
</dbReference>
<evidence type="ECO:0000256" key="5">
    <source>
        <dbReference type="ARBA" id="ARBA00023600"/>
    </source>
</evidence>
<dbReference type="EMBL" id="CP041979">
    <property type="protein sequence ID" value="QHH88441.1"/>
    <property type="molecule type" value="Genomic_DNA"/>
</dbReference>
<keyword evidence="2" id="KW-0812">Transmembrane</keyword>
<keyword evidence="7" id="KW-1185">Reference proteome</keyword>
<organism evidence="6 7">
    <name type="scientific">Bacillus pacificus</name>
    <dbReference type="NCBI Taxonomy" id="2026187"/>
    <lineage>
        <taxon>Bacteria</taxon>
        <taxon>Bacillati</taxon>
        <taxon>Bacillota</taxon>
        <taxon>Bacilli</taxon>
        <taxon>Bacillales</taxon>
        <taxon>Bacillaceae</taxon>
        <taxon>Bacillus</taxon>
        <taxon>Bacillus cereus group</taxon>
    </lineage>
</organism>
<dbReference type="Proteomes" id="UP000464796">
    <property type="component" value="Chromosome"/>
</dbReference>
<reference evidence="6 7" key="1">
    <citation type="submission" date="2019-07" db="EMBL/GenBank/DDBJ databases">
        <authorList>
            <person name="Yu W.S."/>
            <person name="Cheong H.-M."/>
            <person name="Choi Y."/>
            <person name="Hwang K.J."/>
            <person name="Jung K."/>
            <person name="Lee S."/>
            <person name="Choi C."/>
        </authorList>
    </citation>
    <scope>NUCLEOTIDE SEQUENCE [LARGE SCALE GENOMIC DNA]</scope>
    <source>
        <strain evidence="6 7">NCCP 15909</strain>
    </source>
</reference>
<comment type="subcellular location">
    <subcellularLocation>
        <location evidence="1">Membrane</location>
        <topology evidence="1">Multi-pass membrane protein</topology>
    </subcellularLocation>
</comment>
<gene>
    <name evidence="6" type="ORF">FPL01_06200</name>
</gene>
<protein>
    <submittedName>
        <fullName evidence="6">Phage holin family protein</fullName>
    </submittedName>
</protein>
<evidence type="ECO:0000256" key="3">
    <source>
        <dbReference type="ARBA" id="ARBA00022989"/>
    </source>
</evidence>
<name>A0ABX6I329_9BACI</name>